<keyword evidence="23" id="KW-0788">Thiol protease</keyword>
<keyword evidence="14" id="KW-1048">Host nucleus</keyword>
<dbReference type="GO" id="GO:0006508">
    <property type="term" value="P:proteolysis"/>
    <property type="evidence" value="ECO:0007669"/>
    <property type="project" value="UniProtKB-KW"/>
</dbReference>
<keyword evidence="13" id="KW-0167">Capsid protein</keyword>
<dbReference type="PRINTS" id="PR00966">
    <property type="entry name" value="NIAPOTYPTASE"/>
</dbReference>
<evidence type="ECO:0000256" key="18">
    <source>
        <dbReference type="ARBA" id="ARBA00022679"/>
    </source>
</evidence>
<dbReference type="InterPro" id="IPR001456">
    <property type="entry name" value="HC-pro"/>
</dbReference>
<keyword evidence="7" id="KW-0941">Suppressor of RNA silencing</keyword>
<dbReference type="GO" id="GO:0019029">
    <property type="term" value="C:helical viral capsid"/>
    <property type="evidence" value="ECO:0007669"/>
    <property type="project" value="UniProtKB-KW"/>
</dbReference>
<evidence type="ECO:0000259" key="38">
    <source>
        <dbReference type="PROSITE" id="PS51194"/>
    </source>
</evidence>
<dbReference type="InterPro" id="IPR031159">
    <property type="entry name" value="HC_PRO_CPD_dom"/>
</dbReference>
<dbReference type="InterPro" id="IPR001205">
    <property type="entry name" value="RNA-dir_pol_C"/>
</dbReference>
<dbReference type="InterPro" id="IPR007094">
    <property type="entry name" value="RNA-dir_pol_PSvirus"/>
</dbReference>
<dbReference type="GO" id="GO:0003968">
    <property type="term" value="F:RNA-directed RNA polymerase activity"/>
    <property type="evidence" value="ECO:0007669"/>
    <property type="project" value="UniProtKB-KW"/>
</dbReference>
<dbReference type="SMART" id="SM00490">
    <property type="entry name" value="HELICc"/>
    <property type="match status" value="1"/>
</dbReference>
<keyword evidence="35" id="KW-0812">Transmembrane</keyword>
<comment type="catalytic activity">
    <reaction evidence="1">
        <text>Hydrolyzes glutaminyl bonds, and activity is further restricted by preferences for the amino acids in P6 - P1' that vary with the species of potyvirus, e.g. Glu-Xaa-Xaa-Tyr-Xaa-Gln-|-(Ser or Gly) for the enzyme from tobacco etch virus. The natural substrate is the viral polyprotein, but other proteins and oligopeptides containing the appropriate consensus sequence are also cleaved.</text>
        <dbReference type="EC" id="3.4.22.44"/>
    </reaction>
</comment>
<evidence type="ECO:0000256" key="33">
    <source>
        <dbReference type="RuleBase" id="RU003351"/>
    </source>
</evidence>
<keyword evidence="21" id="KW-0378">Hydrolase</keyword>
<dbReference type="Gene3D" id="3.40.50.300">
    <property type="entry name" value="P-loop containing nucleotide triphosphate hydrolases"/>
    <property type="match status" value="2"/>
</dbReference>
<feature type="domain" description="Helicase C-terminal" evidence="38">
    <location>
        <begin position="1353"/>
        <end position="1512"/>
    </location>
</feature>
<evidence type="ECO:0000259" key="37">
    <source>
        <dbReference type="PROSITE" id="PS51192"/>
    </source>
</evidence>
<dbReference type="Pfam" id="PF13608">
    <property type="entry name" value="Potyvirid-P3"/>
    <property type="match status" value="1"/>
</dbReference>
<dbReference type="CDD" id="cd23175">
    <property type="entry name" value="ps-ssRNAv_Potyviridae_RdRp"/>
    <property type="match status" value="1"/>
</dbReference>
<comment type="function">
    <text evidence="29">Has helicase activity. It may be involved in replication.</text>
</comment>
<evidence type="ECO:0000256" key="4">
    <source>
        <dbReference type="ARBA" id="ARBA00004328"/>
    </source>
</evidence>
<dbReference type="SMART" id="SM00487">
    <property type="entry name" value="DEXDc"/>
    <property type="match status" value="1"/>
</dbReference>
<evidence type="ECO:0000256" key="2">
    <source>
        <dbReference type="ARBA" id="ARBA00001848"/>
    </source>
</evidence>
<dbReference type="PROSITE" id="PS51192">
    <property type="entry name" value="HELICASE_ATP_BIND_1"/>
    <property type="match status" value="1"/>
</dbReference>
<evidence type="ECO:0000256" key="25">
    <source>
        <dbReference type="ARBA" id="ARBA00022844"/>
    </source>
</evidence>
<dbReference type="InterPro" id="IPR014001">
    <property type="entry name" value="Helicase_ATP-bd"/>
</dbReference>
<evidence type="ECO:0000256" key="16">
    <source>
        <dbReference type="ARBA" id="ARBA00022632"/>
    </source>
</evidence>
<dbReference type="InterPro" id="IPR042308">
    <property type="entry name" value="HC_PRO_CPD_sf"/>
</dbReference>
<sequence precursor="true">MAGSWTHVTYKWQPDVNSDRDVRRVMEMFVAKHQRYTEEQRLAHNSKLLRMAQVACVEPAKPAPQVASHQVWVEKCNNNPTKHLVYPRFVEAKKEMNKSLAKISVSKLTRDVLEISKGNGLKIELIGKRHKRKTQITVKRYNGKDFLHCKTRHEQNMFKRRDIAIGAEWLPTIEAIAKCYSSMNNQELQSLHKGSSGLTFMQNEELFIVRGRMKGELINSLSESRKLLEIEHYADPQANDFWRGYTDAYVENRNISTTHTEHTPTINLEECGKRMALLEILFHSTFKITCKTCNIDDLELSDDEFGARLYKNLQRIEEQQREYLAKDQKLMRMIQFIKERCNPKFTHLPLLWQVAETIGHYTDNQAKQILDISEALIKVNTLTPDDAMKASVALLEVSRWYKNRKESLKVDTLESFRNKISPKSTINTALMCDNQLDKNANFVWGNREYHAKRFFANYFEIVDPTDAYEKHVTRFNPNGQRMLSIGKLVIPLDFQKIRDSFVGLSINKQPLGKACISKIDRGYVYPCCCVTTEFGKPAYSEIIPPTKGHITIGNSVDPKIVDLPNTTPPSMYIARDGFCYINIFLAAMINVNEDSAKDYTKFLRDELVERLGKWPKLKDVATACYALSVMFPEIKNAELPPILVDHENKSMHVIDSYGSLSVGFHILKANTIGQLIKFQYESMKSEMRDYLVGGTLTQQTFNTLLKSLTKNMFKPERIKQIIEEEPFLLMMAVASPTVLISLYNNCYIEQAMTYWIVKNQGIAAIFAQLEALAKKTSQAELLVLQMQILEKASNQLRLAVTGLNHVDPAKRLLWSHLEAMTTRSEMNKELIAEGYALYDERLYTLMEKSYVDQLNQSWAELSYYGKFSAIWRVYKVKKYYKPFLTVRKSVDLGAVYNISATHLISDLVQKSRDRASYTLTKLRHSFCDNLERARVKTIKTIYWFIPDVFRLMHIFIVLSLLTTIANTIIVTMNDYKKLKKQQREDEYESEINEVRKIHASLMKERNDNLTCEQFIEYIRQTHPRLEEATLDLTHTGVIHEGKSSLETNLEQAMAVGTLITMIFDPHKSDAVYKVLNKMRTVISTIEQNVPFPSINFTNLLTPPVVQQSVDVDEPLTLNTEKNLTIDFDTNQDLPADTFSNDVTFEDWWTNQISNNRTVPHYRLGGKFVELTRENAARVSIELAHENIEKEYLLRGAVGSGKSTGLPYHLSMRAKVLLLGPTRPLAENVCRQLQGTSCNVSPTLQMRGLSSFGCTSITIMTSGFAMHLYAHNPDKISDYDFVILDECHIMEAPAMAFYCLPKEYDYRGKIIKVSATPPGRECEFSTQHPVDIHVCESLTQQQFVLELGTGSNADATKYGNNILVYVASYNDVDSLSHALTELHYSVIKVDGRTMKQNTTGIVTNGTSQKKCFIVATNIIENGVTLDVDVVVDFGLKVTAELDVDNRAILYKRSSISYGERIQRLGRVGRNKPGTVIRIGKTMKGLQEIPAMIATEAAFMCFAYGLKVITHNVSTTHLAKCTVKQARTMMQFELSPFVMSELVKFDGSMHPQIHEALVRYKLRDSVIMLRPDAIPKVNFHNWLTARDYNRMGCSLELEDHVKIPYYIRGVPDKLYGKLYDIILQYSPTNCYGRLSSACAGKVAYTLRTDPCSLPRTIAIINTLITEEYAKRDHYRNMIANPSSSHAFSLNGIVSMIASRYMKDHTKENIEKLVKVRDQLLEFQGTGMQFQDPSDLMDIGALNTVIHQGMDATAACIGLQGRWNAPLIQRDLMIAGGVFIGGILMMWSLFTRWSGTNVSHQGKNKRSRQKLRFKAARDTKYAYDVTGSEEVLGENFGTAYTKKGKGKGTKVGMGVKQHKFHMMYGFDPQEYNLIRFVDPLTGATLDEQIHADMRLIQEHFDDIREEAVLNDVIERQHIYGNPGLQAFFIQNGSSNALRVDLTPHSPTRVVGNNNIAGFPEYEGTLRQTGTAITVPINQVPVANETGVAHESKSMMTGLGDYTPISQQLCLVQNDSDGVKRNVYSIGYGSYLISPAHLFKYNNGEITIKSSRGLYKIRNSVDLKLHPIAHRDMVIIQLPKDFPPFPMRLKFATPSRDMRVCLVGINFQQNHSSCIISESSVTAPKGNGDFWKHWISTVDGQCGLPLVDVKNKHIVGIHSLASTNGNTNFFVAMPNNFNEYIHELVQTNKWERGWHYNPNLISWCGLNLIDSAPKGLFKTSKLVEDLDMAVEEQCKITETWLTECIQDNLQVVAKCPGQLVTKHVVKGPCPHFQLYLSTHDEAKAYFTPLLGKYDKSRLNRAAFIKDISKYAKPIYIGEINYDVFEKAIERVIRTLRDVGMQQCTYVTDEEEIFKSLNLNAAVGALYTGKKKDYFADFSEEDKAEIVMRSCERLYNGQLGIWNGSLKAEIRPIEKTMLNKTRTFTAAPWETLLGGKVCVDDFNNQFYSHHLEGPWTVGITKFYGGWNRLLEKLPEGWIYCDADGSQSDSSLTPYLINAVLHIRLQFMEEWELGAQMLRNLYTEIVYTPIATPDGSIIKKFKGNNSGQPSTVVDNTLMVILAFNYAMLSSGIQDNEIDNCCKMFANGDDLLLAVHPDYEHILDGFQTHFGNLGLNFEFNSRTREKSNLWFMSTQGLKCEGIYIPKLEKERIVAILEWDRSNLPEHRLEAICAAMVEAWGYSDLVHEIRKFYAWLLEMQPFANLAKEGLAPYIAETALRNLYLGSGIKEEEIEKYFKQFAKDLPGYLEDYNEEVFHQAGTVDAGAQGGGGNAGTQPPATGAAAQGGAQPPATGAAAQPPSTQGSQPPTGGATGGGGAQAGAGETGSVTGGQRDKDVDAGTTGKITVPKLKAMSKKMRLPKAKGKDVLHLDFLLTYKPQQQDIANTRATREEFDRWYEAIKKEYEIDDTQMTVVMSGLMVWCIENGCSPNINGNWTMMDGDEQRVFPLKPVIENASPTFRQIMHHFSDAAEAYIEYRNSTERYMPRYGLQRNLTDYSLARYAFDFYEMNSRTPARAKEAHMQMKAAAVRGSNTRLFGLDGNVGETQENTERHTAGDVSRNMHSLLGVQQHH</sequence>
<dbReference type="PROSITE" id="PS51436">
    <property type="entry name" value="POTYVIRUS_NIA_PRO"/>
    <property type="match status" value="1"/>
</dbReference>
<dbReference type="Gene3D" id="2.40.10.10">
    <property type="entry name" value="Trypsin-like serine proteases"/>
    <property type="match status" value="2"/>
</dbReference>
<dbReference type="PROSITE" id="PS51871">
    <property type="entry name" value="PV_P1_PRO"/>
    <property type="match status" value="1"/>
</dbReference>
<evidence type="ECO:0000256" key="3">
    <source>
        <dbReference type="ARBA" id="ARBA00004147"/>
    </source>
</evidence>
<evidence type="ECO:0000256" key="27">
    <source>
        <dbReference type="ARBA" id="ARBA00023280"/>
    </source>
</evidence>
<dbReference type="InterPro" id="IPR013648">
    <property type="entry name" value="PP_Potyviridae"/>
</dbReference>
<dbReference type="GO" id="GO:0052170">
    <property type="term" value="P:symbiont-mediated suppression of host innate immune response"/>
    <property type="evidence" value="ECO:0007669"/>
    <property type="project" value="UniProtKB-KW"/>
</dbReference>
<keyword evidence="25" id="KW-0946">Virion</keyword>
<evidence type="ECO:0000256" key="17">
    <source>
        <dbReference type="ARBA" id="ARBA00022670"/>
    </source>
</evidence>
<dbReference type="GO" id="GO:0044161">
    <property type="term" value="C:host cell cytoplasmic vesicle"/>
    <property type="evidence" value="ECO:0007669"/>
    <property type="project" value="UniProtKB-SubCell"/>
</dbReference>
<keyword evidence="10" id="KW-1139">Helical capsid protein</keyword>
<dbReference type="Gene3D" id="3.90.70.150">
    <property type="entry name" value="Helper component proteinase"/>
    <property type="match status" value="1"/>
</dbReference>
<evidence type="ECO:0000256" key="24">
    <source>
        <dbReference type="ARBA" id="ARBA00022840"/>
    </source>
</evidence>
<proteinExistence type="inferred from homology"/>
<evidence type="ECO:0000256" key="11">
    <source>
        <dbReference type="ARBA" id="ARBA00022520"/>
    </source>
</evidence>
<dbReference type="PROSITE" id="PS51744">
    <property type="entry name" value="HC_PRO_CPD"/>
    <property type="match status" value="1"/>
</dbReference>
<evidence type="ECO:0000259" key="39">
    <source>
        <dbReference type="PROSITE" id="PS51436"/>
    </source>
</evidence>
<dbReference type="Pfam" id="PF00863">
    <property type="entry name" value="Peptidase_C4"/>
    <property type="match status" value="1"/>
</dbReference>
<dbReference type="InterPro" id="IPR043504">
    <property type="entry name" value="Peptidase_S1_PA_chymotrypsin"/>
</dbReference>
<evidence type="ECO:0000256" key="19">
    <source>
        <dbReference type="ARBA" id="ARBA00022695"/>
    </source>
</evidence>
<keyword evidence="19" id="KW-0548">Nucleotidyltransferase</keyword>
<evidence type="ECO:0000256" key="20">
    <source>
        <dbReference type="ARBA" id="ARBA00022741"/>
    </source>
</evidence>
<dbReference type="GO" id="GO:0005524">
    <property type="term" value="F:ATP binding"/>
    <property type="evidence" value="ECO:0007669"/>
    <property type="project" value="UniProtKB-KW"/>
</dbReference>
<keyword evidence="17" id="KW-0645">Protease</keyword>
<feature type="active site" description="For helper component proteinase activity" evidence="32">
    <location>
        <position position="652"/>
    </location>
</feature>
<evidence type="ECO:0000256" key="15">
    <source>
        <dbReference type="ARBA" id="ARBA00022581"/>
    </source>
</evidence>
<feature type="compositionally biased region" description="Low complexity" evidence="34">
    <location>
        <begin position="2766"/>
        <end position="2802"/>
    </location>
</feature>
<dbReference type="GO" id="GO:0042025">
    <property type="term" value="C:host cell nucleus"/>
    <property type="evidence" value="ECO:0007669"/>
    <property type="project" value="UniProtKB-SubCell"/>
</dbReference>
<dbReference type="GO" id="GO:0005198">
    <property type="term" value="F:structural molecule activity"/>
    <property type="evidence" value="ECO:0007669"/>
    <property type="project" value="InterPro"/>
</dbReference>
<evidence type="ECO:0000313" key="42">
    <source>
        <dbReference type="EMBL" id="AOE43466.1"/>
    </source>
</evidence>
<evidence type="ECO:0000256" key="14">
    <source>
        <dbReference type="ARBA" id="ARBA00022562"/>
    </source>
</evidence>
<protein>
    <recommendedName>
        <fullName evidence="6">Genome polyprotein</fullName>
    </recommendedName>
</protein>
<dbReference type="PANTHER" id="PTHR43519">
    <property type="entry name" value="ATP-DEPENDENT RNA HELICASE HRPB"/>
    <property type="match status" value="1"/>
</dbReference>
<evidence type="ECO:0000256" key="23">
    <source>
        <dbReference type="ARBA" id="ARBA00022807"/>
    </source>
</evidence>
<evidence type="ECO:0000256" key="29">
    <source>
        <dbReference type="ARBA" id="ARBA00029422"/>
    </source>
</evidence>
<keyword evidence="24" id="KW-0067">ATP-binding</keyword>
<evidence type="ECO:0000256" key="32">
    <source>
        <dbReference type="PROSITE-ProRule" id="PRU01080"/>
    </source>
</evidence>
<evidence type="ECO:0000256" key="1">
    <source>
        <dbReference type="ARBA" id="ARBA00000785"/>
    </source>
</evidence>
<evidence type="ECO:0000259" key="40">
    <source>
        <dbReference type="PROSITE" id="PS51744"/>
    </source>
</evidence>
<dbReference type="InterPro" id="IPR043128">
    <property type="entry name" value="Rev_trsase/Diguanyl_cyclase"/>
</dbReference>
<evidence type="ECO:0000256" key="8">
    <source>
        <dbReference type="ARBA" id="ARBA00022484"/>
    </source>
</evidence>
<feature type="active site" description="For helper component proteinase activity" evidence="32">
    <location>
        <position position="579"/>
    </location>
</feature>
<dbReference type="GO" id="GO:0039694">
    <property type="term" value="P:viral RNA genome replication"/>
    <property type="evidence" value="ECO:0007669"/>
    <property type="project" value="InterPro"/>
</dbReference>
<keyword evidence="35" id="KW-0472">Membrane</keyword>
<dbReference type="Pfam" id="PF00271">
    <property type="entry name" value="Helicase_C"/>
    <property type="match status" value="1"/>
</dbReference>
<evidence type="ECO:0000256" key="22">
    <source>
        <dbReference type="ARBA" id="ARBA00022806"/>
    </source>
</evidence>
<evidence type="ECO:0000256" key="5">
    <source>
        <dbReference type="ARBA" id="ARBA00006064"/>
    </source>
</evidence>
<reference evidence="42" key="1">
    <citation type="submission" date="2015-09" db="EMBL/GenBank/DDBJ databases">
        <title>Complete genome sequences of Indian Sugarcane mosaic virus.</title>
        <authorList>
            <person name="Viswanathan R."/>
            <person name="Bagyalakshmi K."/>
            <person name="Parameswari B."/>
        </authorList>
    </citation>
    <scope>NUCLEOTIDE SEQUENCE</scope>
    <source>
        <strain evidence="42">IND5268</strain>
    </source>
</reference>
<feature type="domain" description="Helicase ATP-binding" evidence="37">
    <location>
        <begin position="1182"/>
        <end position="1334"/>
    </location>
</feature>
<dbReference type="Pfam" id="PF00680">
    <property type="entry name" value="RdRP_1"/>
    <property type="match status" value="1"/>
</dbReference>
<dbReference type="GO" id="GO:0016818">
    <property type="term" value="F:hydrolase activity, acting on acid anhydrides, in phosphorus-containing anhydrides"/>
    <property type="evidence" value="ECO:0007669"/>
    <property type="project" value="InterPro"/>
</dbReference>
<keyword evidence="26" id="KW-0693">Viral RNA replication</keyword>
<dbReference type="SUPFAM" id="SSF56672">
    <property type="entry name" value="DNA/RNA polymerases"/>
    <property type="match status" value="1"/>
</dbReference>
<keyword evidence="11" id="KW-0191">Covalent protein-RNA linkage</keyword>
<feature type="region of interest" description="Disordered" evidence="34">
    <location>
        <begin position="3032"/>
        <end position="3063"/>
    </location>
</feature>
<evidence type="ECO:0000256" key="34">
    <source>
        <dbReference type="SAM" id="MobiDB-lite"/>
    </source>
</evidence>
<feature type="domain" description="Peptidase C4" evidence="39">
    <location>
        <begin position="1988"/>
        <end position="2206"/>
    </location>
</feature>
<dbReference type="Pfam" id="PF00767">
    <property type="entry name" value="Poty_coat"/>
    <property type="match status" value="1"/>
</dbReference>
<organism evidence="42">
    <name type="scientific">Sugarcane mosaic virus</name>
    <dbReference type="NCBI Taxonomy" id="12224"/>
    <lineage>
        <taxon>Viruses</taxon>
        <taxon>Riboviria</taxon>
        <taxon>Orthornavirae</taxon>
        <taxon>Pisuviricota</taxon>
        <taxon>Stelpaviricetes</taxon>
        <taxon>Patatavirales</taxon>
        <taxon>Potyviridae</taxon>
        <taxon>Potyvirus</taxon>
        <taxon>Potyvirus sacchari</taxon>
    </lineage>
</organism>
<dbReference type="Pfam" id="PF00270">
    <property type="entry name" value="DEAD"/>
    <property type="match status" value="1"/>
</dbReference>
<feature type="domain" description="RdRp catalytic" evidence="36">
    <location>
        <begin position="2472"/>
        <end position="2596"/>
    </location>
</feature>
<feature type="compositionally biased region" description="Gly residues" evidence="34">
    <location>
        <begin position="2803"/>
        <end position="2816"/>
    </location>
</feature>
<keyword evidence="8" id="KW-0696">RNA-directed RNA polymerase</keyword>
<keyword evidence="35" id="KW-1133">Transmembrane helix</keyword>
<evidence type="ECO:0000256" key="9">
    <source>
        <dbReference type="ARBA" id="ARBA00022488"/>
    </source>
</evidence>
<dbReference type="GO" id="GO:0004197">
    <property type="term" value="F:cysteine-type endopeptidase activity"/>
    <property type="evidence" value="ECO:0007669"/>
    <property type="project" value="InterPro"/>
</dbReference>
<evidence type="ECO:0000256" key="7">
    <source>
        <dbReference type="ARBA" id="ARBA00022463"/>
    </source>
</evidence>
<dbReference type="InterPro" id="IPR043502">
    <property type="entry name" value="DNA/RNA_pol_sf"/>
</dbReference>
<dbReference type="InterPro" id="IPR009003">
    <property type="entry name" value="Peptidase_S1_PA"/>
</dbReference>
<evidence type="ECO:0000256" key="6">
    <source>
        <dbReference type="ARBA" id="ARBA00020107"/>
    </source>
</evidence>
<dbReference type="GO" id="GO:0003723">
    <property type="term" value="F:RNA binding"/>
    <property type="evidence" value="ECO:0007669"/>
    <property type="project" value="InterPro"/>
</dbReference>
<accession>A0A342RE53</accession>
<evidence type="ECO:0000256" key="35">
    <source>
        <dbReference type="SAM" id="Phobius"/>
    </source>
</evidence>
<comment type="function">
    <text evidence="31">Mediates the cap-independent, EIF4E-dependent translation of viral genomic RNAs. Binds to the cap-binding site of host EIF4E and thus interferes with the host EIF4E-dependent mRNA export and translation. VPg-RNA directly binds EIF4E and is a template for transcription. Also forms trimeric complexes with EIF4E-EIF4G, which are templates for translation.</text>
</comment>
<dbReference type="InterPro" id="IPR002540">
    <property type="entry name" value="Pept_S30_P1_potyvir"/>
</dbReference>
<evidence type="ECO:0000256" key="13">
    <source>
        <dbReference type="ARBA" id="ARBA00022561"/>
    </source>
</evidence>
<dbReference type="PROSITE" id="PS50507">
    <property type="entry name" value="RDRP_SSRNA_POS"/>
    <property type="match status" value="1"/>
</dbReference>
<dbReference type="InterPro" id="IPR001730">
    <property type="entry name" value="Potyv_NIa-pro_dom"/>
</dbReference>
<dbReference type="InterPro" id="IPR027417">
    <property type="entry name" value="P-loop_NTPase"/>
</dbReference>
<dbReference type="Pfam" id="PF00851">
    <property type="entry name" value="Peptidase_C6"/>
    <property type="match status" value="1"/>
</dbReference>
<evidence type="ECO:0000256" key="12">
    <source>
        <dbReference type="ARBA" id="ARBA00022553"/>
    </source>
</evidence>
<keyword evidence="16" id="KW-1090">Inhibition of host innate immune response by virus</keyword>
<evidence type="ECO:0000256" key="21">
    <source>
        <dbReference type="ARBA" id="ARBA00022801"/>
    </source>
</evidence>
<dbReference type="PANTHER" id="PTHR43519:SF1">
    <property type="entry name" value="ATP-DEPENDENT RNA HELICASE HRPB"/>
    <property type="match status" value="1"/>
</dbReference>
<evidence type="ECO:0000256" key="30">
    <source>
        <dbReference type="ARBA" id="ARBA00034108"/>
    </source>
</evidence>
<keyword evidence="22" id="KW-0347">Helicase</keyword>
<feature type="domain" description="Peptidase C6" evidence="40">
    <location>
        <begin position="571"/>
        <end position="693"/>
    </location>
</feature>
<dbReference type="InterPro" id="IPR039560">
    <property type="entry name" value="Potyvirid-P3"/>
</dbReference>
<dbReference type="Pfam" id="PF01577">
    <property type="entry name" value="Peptidase_S30"/>
    <property type="match status" value="1"/>
</dbReference>
<dbReference type="PROSITE" id="PS51194">
    <property type="entry name" value="HELICASE_CTER"/>
    <property type="match status" value="1"/>
</dbReference>
<evidence type="ECO:0000256" key="28">
    <source>
        <dbReference type="ARBA" id="ARBA00029405"/>
    </source>
</evidence>
<feature type="region of interest" description="Disordered" evidence="34">
    <location>
        <begin position="2754"/>
        <end position="2835"/>
    </location>
</feature>
<dbReference type="EMBL" id="KT719176">
    <property type="protein sequence ID" value="AOE43466.1"/>
    <property type="molecule type" value="Genomic_RNA"/>
</dbReference>
<evidence type="ECO:0000259" key="36">
    <source>
        <dbReference type="PROSITE" id="PS50507"/>
    </source>
</evidence>
<evidence type="ECO:0000259" key="41">
    <source>
        <dbReference type="PROSITE" id="PS51871"/>
    </source>
</evidence>
<feature type="domain" description="Peptidase S30" evidence="41">
    <location>
        <begin position="99"/>
        <end position="233"/>
    </location>
</feature>
<dbReference type="GO" id="GO:0006351">
    <property type="term" value="P:DNA-templated transcription"/>
    <property type="evidence" value="ECO:0007669"/>
    <property type="project" value="InterPro"/>
</dbReference>
<dbReference type="Gene3D" id="3.30.70.270">
    <property type="match status" value="1"/>
</dbReference>
<evidence type="ECO:0000256" key="10">
    <source>
        <dbReference type="ARBA" id="ARBA00022497"/>
    </source>
</evidence>
<keyword evidence="12" id="KW-0597">Phosphoprotein</keyword>
<dbReference type="InterPro" id="IPR001592">
    <property type="entry name" value="Poty_coat"/>
</dbReference>
<name>A0A342RE53_9POTV</name>
<dbReference type="InterPro" id="IPR001650">
    <property type="entry name" value="Helicase_C-like"/>
</dbReference>
<keyword evidence="27" id="KW-0899">Viral immunoevasion</keyword>
<keyword evidence="15" id="KW-0945">Host-virus interaction</keyword>
<dbReference type="Pfam" id="PF08440">
    <property type="entry name" value="Poty_PP"/>
    <property type="match status" value="1"/>
</dbReference>
<comment type="catalytic activity">
    <reaction evidence="2">
        <text>Hydrolyzes a Gly-|-Gly bond at its own C-terminus, commonly in the sequence -Tyr-Xaa-Val-Gly-|-Gly, in the processing of the potyviral polyprotein.</text>
        <dbReference type="EC" id="3.4.22.45"/>
    </reaction>
</comment>
<dbReference type="GO" id="GO:0004386">
    <property type="term" value="F:helicase activity"/>
    <property type="evidence" value="ECO:0007669"/>
    <property type="project" value="UniProtKB-KW"/>
</dbReference>
<dbReference type="SUPFAM" id="SSF52540">
    <property type="entry name" value="P-loop containing nucleoside triphosphate hydrolases"/>
    <property type="match status" value="2"/>
</dbReference>
<comment type="function">
    <text evidence="28">Involved in aphid transmission, cell-to-cell and systemis movement, encapsidation of the viral RNA and in the regulation of viral RNA amplification.</text>
</comment>
<evidence type="ECO:0000256" key="31">
    <source>
        <dbReference type="ARBA" id="ARBA00045403"/>
    </source>
</evidence>
<feature type="transmembrane region" description="Helical" evidence="35">
    <location>
        <begin position="951"/>
        <end position="973"/>
    </location>
</feature>
<evidence type="ECO:0000256" key="26">
    <source>
        <dbReference type="ARBA" id="ARBA00022953"/>
    </source>
</evidence>
<keyword evidence="20" id="KW-0547">Nucleotide-binding</keyword>
<dbReference type="InterPro" id="IPR011545">
    <property type="entry name" value="DEAD/DEAH_box_helicase_dom"/>
</dbReference>
<comment type="subcellular location">
    <subcellularLocation>
        <location evidence="30">Host cytoplasmic vesicle</location>
    </subcellularLocation>
    <subcellularLocation>
        <location evidence="3">Host nucleus</location>
    </subcellularLocation>
    <subcellularLocation>
        <location evidence="4">Virion</location>
    </subcellularLocation>
</comment>
<comment type="similarity">
    <text evidence="5 33">Belongs to the potyviridae genome polyprotein family.</text>
</comment>
<keyword evidence="18" id="KW-0808">Transferase</keyword>
<dbReference type="SUPFAM" id="SSF50494">
    <property type="entry name" value="Trypsin-like serine proteases"/>
    <property type="match status" value="1"/>
</dbReference>
<keyword evidence="9" id="KW-1036">Host cytoplasmic vesicle</keyword>